<dbReference type="GO" id="GO:0005524">
    <property type="term" value="F:ATP binding"/>
    <property type="evidence" value="ECO:0007669"/>
    <property type="project" value="UniProtKB-UniRule"/>
</dbReference>
<evidence type="ECO:0000256" key="1">
    <source>
        <dbReference type="ARBA" id="ARBA00005380"/>
    </source>
</evidence>
<keyword evidence="11" id="KW-1185">Reference proteome</keyword>
<dbReference type="InterPro" id="IPR002173">
    <property type="entry name" value="Carboh/pur_kinase_PfkB_CS"/>
</dbReference>
<dbReference type="InterPro" id="IPR017583">
    <property type="entry name" value="Tagatose/fructose_Pkinase"/>
</dbReference>
<comment type="catalytic activity">
    <reaction evidence="7">
        <text>D-tagatofuranose 6-phosphate + ATP = D-tagatofuranose 1,6-bisphosphate + ADP + H(+)</text>
        <dbReference type="Rhea" id="RHEA:12420"/>
        <dbReference type="ChEBI" id="CHEBI:15378"/>
        <dbReference type="ChEBI" id="CHEBI:30616"/>
        <dbReference type="ChEBI" id="CHEBI:58694"/>
        <dbReference type="ChEBI" id="CHEBI:58695"/>
        <dbReference type="ChEBI" id="CHEBI:456216"/>
        <dbReference type="EC" id="2.7.1.144"/>
    </reaction>
</comment>
<comment type="similarity">
    <text evidence="1">Belongs to the carbohydrate kinase pfkB family.</text>
</comment>
<feature type="domain" description="Carbohydrate kinase PfkB" evidence="9">
    <location>
        <begin position="26"/>
        <end position="293"/>
    </location>
</feature>
<evidence type="ECO:0000256" key="6">
    <source>
        <dbReference type="ARBA" id="ARBA00047745"/>
    </source>
</evidence>
<dbReference type="AlphaFoldDB" id="A0A5S5AJ39"/>
<comment type="function">
    <text evidence="8">Catalyzes the ATP-dependent phosphorylation of fructose-l-phosphate to fructose-l,6-bisphosphate.</text>
</comment>
<dbReference type="PANTHER" id="PTHR46566">
    <property type="entry name" value="1-PHOSPHOFRUCTOKINASE-RELATED"/>
    <property type="match status" value="1"/>
</dbReference>
<comment type="caution">
    <text evidence="10">The sequence shown here is derived from an EMBL/GenBank/DDBJ whole genome shotgun (WGS) entry which is preliminary data.</text>
</comment>
<evidence type="ECO:0000313" key="10">
    <source>
        <dbReference type="EMBL" id="TYP50903.1"/>
    </source>
</evidence>
<dbReference type="GO" id="GO:2001059">
    <property type="term" value="P:D-tagatose 6-phosphate catabolic process"/>
    <property type="evidence" value="ECO:0007669"/>
    <property type="project" value="UniProtKB-UniPathway"/>
</dbReference>
<dbReference type="GO" id="GO:0005988">
    <property type="term" value="P:lactose metabolic process"/>
    <property type="evidence" value="ECO:0007669"/>
    <property type="project" value="UniProtKB-KW"/>
</dbReference>
<evidence type="ECO:0000256" key="7">
    <source>
        <dbReference type="PIRNR" id="PIRNR000535"/>
    </source>
</evidence>
<evidence type="ECO:0000256" key="4">
    <source>
        <dbReference type="ARBA" id="ARBA00022777"/>
    </source>
</evidence>
<keyword evidence="2 7" id="KW-0808">Transferase</keyword>
<dbReference type="PANTHER" id="PTHR46566:SF2">
    <property type="entry name" value="ATP-DEPENDENT 6-PHOSPHOFRUCTOKINASE ISOZYME 2"/>
    <property type="match status" value="1"/>
</dbReference>
<dbReference type="GO" id="GO:0016052">
    <property type="term" value="P:carbohydrate catabolic process"/>
    <property type="evidence" value="ECO:0007669"/>
    <property type="project" value="UniProtKB-ARBA"/>
</dbReference>
<dbReference type="Proteomes" id="UP000322294">
    <property type="component" value="Unassembled WGS sequence"/>
</dbReference>
<dbReference type="CDD" id="cd01164">
    <property type="entry name" value="FruK_PfkB_like"/>
    <property type="match status" value="1"/>
</dbReference>
<comment type="pathway">
    <text evidence="7">Carbohydrate metabolism; D-tagatose 6-phosphate degradation; D-glyceraldehyde 3-phosphate and glycerone phosphate from D-tagatose 6-phosphate: step 1/2.</text>
</comment>
<keyword evidence="4 8" id="KW-0418">Kinase</keyword>
<evidence type="ECO:0000256" key="3">
    <source>
        <dbReference type="ARBA" id="ARBA00022741"/>
    </source>
</evidence>
<dbReference type="PROSITE" id="PS00583">
    <property type="entry name" value="PFKB_KINASES_1"/>
    <property type="match status" value="1"/>
</dbReference>
<dbReference type="EMBL" id="VNHO01000024">
    <property type="protein sequence ID" value="TYP50903.1"/>
    <property type="molecule type" value="Genomic_DNA"/>
</dbReference>
<dbReference type="NCBIfam" id="TIGR03168">
    <property type="entry name" value="1-PFK"/>
    <property type="match status" value="1"/>
</dbReference>
<evidence type="ECO:0000256" key="8">
    <source>
        <dbReference type="RuleBase" id="RU369061"/>
    </source>
</evidence>
<evidence type="ECO:0000256" key="5">
    <source>
        <dbReference type="ARBA" id="ARBA00022840"/>
    </source>
</evidence>
<gene>
    <name evidence="10" type="ORF">LZ11_01958</name>
</gene>
<organism evidence="10 11">
    <name type="scientific">Thermosediminibacter litoriperuensis</name>
    <dbReference type="NCBI Taxonomy" id="291989"/>
    <lineage>
        <taxon>Bacteria</taxon>
        <taxon>Bacillati</taxon>
        <taxon>Bacillota</taxon>
        <taxon>Clostridia</taxon>
        <taxon>Thermosediminibacterales</taxon>
        <taxon>Thermosediminibacteraceae</taxon>
        <taxon>Thermosediminibacter</taxon>
    </lineage>
</organism>
<dbReference type="InterPro" id="IPR022463">
    <property type="entry name" value="1-PFruKinase"/>
</dbReference>
<dbReference type="PROSITE" id="PS00584">
    <property type="entry name" value="PFKB_KINASES_2"/>
    <property type="match status" value="1"/>
</dbReference>
<comment type="catalytic activity">
    <reaction evidence="6 8">
        <text>beta-D-fructose 1-phosphate + ATP = beta-D-fructose 1,6-bisphosphate + ADP + H(+)</text>
        <dbReference type="Rhea" id="RHEA:14213"/>
        <dbReference type="ChEBI" id="CHEBI:15378"/>
        <dbReference type="ChEBI" id="CHEBI:30616"/>
        <dbReference type="ChEBI" id="CHEBI:32966"/>
        <dbReference type="ChEBI" id="CHEBI:138881"/>
        <dbReference type="ChEBI" id="CHEBI:456216"/>
        <dbReference type="EC" id="2.7.1.56"/>
    </reaction>
</comment>
<dbReference type="UniPathway" id="UPA00704">
    <property type="reaction ID" value="UER00715"/>
</dbReference>
<name>A0A5S5AJ39_9FIRM</name>
<keyword evidence="3 7" id="KW-0547">Nucleotide-binding</keyword>
<evidence type="ECO:0000256" key="2">
    <source>
        <dbReference type="ARBA" id="ARBA00022679"/>
    </source>
</evidence>
<keyword evidence="5 7" id="KW-0067">ATP-binding</keyword>
<evidence type="ECO:0000259" key="9">
    <source>
        <dbReference type="Pfam" id="PF00294"/>
    </source>
</evidence>
<dbReference type="PIRSF" id="PIRSF000535">
    <property type="entry name" value="1PFK/6PFK/LacC"/>
    <property type="match status" value="1"/>
</dbReference>
<protein>
    <recommendedName>
        <fullName evidence="7">Tagatose-6-phosphate kinase</fullName>
        <ecNumber evidence="7">2.7.1.144</ecNumber>
    </recommendedName>
</protein>
<dbReference type="InterPro" id="IPR029056">
    <property type="entry name" value="Ribokinase-like"/>
</dbReference>
<proteinExistence type="inferred from homology"/>
<reference evidence="10 11" key="1">
    <citation type="submission" date="2019-07" db="EMBL/GenBank/DDBJ databases">
        <title>Genomic Encyclopedia of Type Strains, Phase I: the one thousand microbial genomes (KMG-I) project.</title>
        <authorList>
            <person name="Kyrpides N."/>
        </authorList>
    </citation>
    <scope>NUCLEOTIDE SEQUENCE [LARGE SCALE GENOMIC DNA]</scope>
    <source>
        <strain evidence="10 11">DSM 16647</strain>
    </source>
</reference>
<dbReference type="GO" id="GO:0005829">
    <property type="term" value="C:cytosol"/>
    <property type="evidence" value="ECO:0007669"/>
    <property type="project" value="TreeGrafter"/>
</dbReference>
<dbReference type="GO" id="GO:0044281">
    <property type="term" value="P:small molecule metabolic process"/>
    <property type="evidence" value="ECO:0007669"/>
    <property type="project" value="UniProtKB-ARBA"/>
</dbReference>
<dbReference type="InterPro" id="IPR011611">
    <property type="entry name" value="PfkB_dom"/>
</dbReference>
<dbReference type="FunFam" id="3.40.1190.20:FF:000001">
    <property type="entry name" value="Phosphofructokinase"/>
    <property type="match status" value="1"/>
</dbReference>
<dbReference type="Pfam" id="PF00294">
    <property type="entry name" value="PfkB"/>
    <property type="match status" value="1"/>
</dbReference>
<dbReference type="SUPFAM" id="SSF53613">
    <property type="entry name" value="Ribokinase-like"/>
    <property type="match status" value="1"/>
</dbReference>
<dbReference type="GO" id="GO:0009024">
    <property type="term" value="F:tagatose-6-phosphate kinase activity"/>
    <property type="evidence" value="ECO:0007669"/>
    <property type="project" value="UniProtKB-EC"/>
</dbReference>
<sequence>MKPLIVTVTANPALDRTIIVKDFKIGKINRVIRSRVDAGGKGINVAKNVKALGGDAACLGFLGGDDDFIVKYLEALGIAADFTVIQNSIRVNIKLIDENSSTFTDINELGPEVNFREARALIEKIKYWALRARVLVLAGSLPPGIERDFYREAILSVRDSGAKVILDAENDALKYGIEAAPYLIKPNIHELSGLVGKKLKTPEDIIAAALPLIERGVEVVSVSMGPRGSLTVTRDRAYSVPPLDVEVRSTAGAGDAMVAGFALALENGLDIRQAVKMASAAAACAVTREGTQPVDVKVFSSLIDKVRITEIHI</sequence>
<dbReference type="GO" id="GO:0008662">
    <property type="term" value="F:1-phosphofructokinase activity"/>
    <property type="evidence" value="ECO:0007669"/>
    <property type="project" value="UniProtKB-UniRule"/>
</dbReference>
<dbReference type="Gene3D" id="3.40.1190.20">
    <property type="match status" value="1"/>
</dbReference>
<comment type="similarity">
    <text evidence="7">Belongs to the carbohydrate kinase PfkB family. LacC subfamily.</text>
</comment>
<keyword evidence="7" id="KW-0423">Lactose metabolism</keyword>
<dbReference type="EC" id="2.7.1.144" evidence="7"/>
<dbReference type="NCBIfam" id="TIGR03828">
    <property type="entry name" value="pfkB"/>
    <property type="match status" value="1"/>
</dbReference>
<accession>A0A5S5AJ39</accession>
<evidence type="ECO:0000313" key="11">
    <source>
        <dbReference type="Proteomes" id="UP000322294"/>
    </source>
</evidence>